<organism evidence="2 4">
    <name type="scientific">Polarella glacialis</name>
    <name type="common">Dinoflagellate</name>
    <dbReference type="NCBI Taxonomy" id="89957"/>
    <lineage>
        <taxon>Eukaryota</taxon>
        <taxon>Sar</taxon>
        <taxon>Alveolata</taxon>
        <taxon>Dinophyceae</taxon>
        <taxon>Suessiales</taxon>
        <taxon>Suessiaceae</taxon>
        <taxon>Polarella</taxon>
    </lineage>
</organism>
<evidence type="ECO:0000313" key="4">
    <source>
        <dbReference type="Proteomes" id="UP000654075"/>
    </source>
</evidence>
<protein>
    <submittedName>
        <fullName evidence="2">Uncharacterized protein</fullName>
    </submittedName>
</protein>
<dbReference type="Proteomes" id="UP000654075">
    <property type="component" value="Unassembled WGS sequence"/>
</dbReference>
<dbReference type="EMBL" id="CAJNNV010025704">
    <property type="protein sequence ID" value="CAE8615763.1"/>
    <property type="molecule type" value="Genomic_DNA"/>
</dbReference>
<proteinExistence type="predicted"/>
<evidence type="ECO:0000313" key="1">
    <source>
        <dbReference type="EMBL" id="CAE8615763.1"/>
    </source>
</evidence>
<keyword evidence="4" id="KW-1185">Reference proteome</keyword>
<dbReference type="AlphaFoldDB" id="A0A813G9X0"/>
<evidence type="ECO:0000313" key="3">
    <source>
        <dbReference type="EMBL" id="CAE8719918.1"/>
    </source>
</evidence>
<dbReference type="EMBL" id="CAJNNW010033690">
    <property type="protein sequence ID" value="CAE8719918.1"/>
    <property type="molecule type" value="Genomic_DNA"/>
</dbReference>
<comment type="caution">
    <text evidence="2">The sequence shown here is derived from an EMBL/GenBank/DDBJ whole genome shotgun (WGS) entry which is preliminary data.</text>
</comment>
<accession>A0A813G9X0</accession>
<reference evidence="2" key="1">
    <citation type="submission" date="2021-02" db="EMBL/GenBank/DDBJ databases">
        <authorList>
            <person name="Dougan E. K."/>
            <person name="Rhodes N."/>
            <person name="Thang M."/>
            <person name="Chan C."/>
        </authorList>
    </citation>
    <scope>NUCLEOTIDE SEQUENCE</scope>
</reference>
<dbReference type="Proteomes" id="UP000626109">
    <property type="component" value="Unassembled WGS sequence"/>
</dbReference>
<sequence length="200" mass="21445">MRDFFGKPRFHCTSDGCTCGDFQPLKQKILEEEGEEAVSRFKSCQGRSMVELTCGTCGHNVSDHALKPKLGRLLADPGPASYKVTAHGVCFRKPGFDPAQPKILRLTGLTPGTEVLATGLLWRGQQGGLWAELRRAQACALRIKGGGWLLVEAAGDDFGVQGPLLEAAAGPVEWKKGEFHVLDEDATPPPGICSASGKKE</sequence>
<gene>
    <name evidence="1" type="ORF">PGLA1383_LOCUS33473</name>
    <name evidence="2" type="ORF">PGLA1383_LOCUS37075</name>
    <name evidence="3" type="ORF">PGLA2088_LOCUS40974</name>
</gene>
<evidence type="ECO:0000313" key="2">
    <source>
        <dbReference type="EMBL" id="CAE8619487.1"/>
    </source>
</evidence>
<name>A0A813G9X0_POLGL</name>
<dbReference type="EMBL" id="CAJNNV010027111">
    <property type="protein sequence ID" value="CAE8619487.1"/>
    <property type="molecule type" value="Genomic_DNA"/>
</dbReference>